<dbReference type="PROSITE" id="PS00560">
    <property type="entry name" value="CARBOXYPEPT_SER_HIS"/>
    <property type="match status" value="1"/>
</dbReference>
<dbReference type="InterPro" id="IPR033124">
    <property type="entry name" value="Ser_caboxypep_his_AS"/>
</dbReference>
<dbReference type="SUPFAM" id="SSF53474">
    <property type="entry name" value="alpha/beta-Hydrolases"/>
    <property type="match status" value="1"/>
</dbReference>
<organism evidence="19 20">
    <name type="scientific">Diversispora eburnea</name>
    <dbReference type="NCBI Taxonomy" id="1213867"/>
    <lineage>
        <taxon>Eukaryota</taxon>
        <taxon>Fungi</taxon>
        <taxon>Fungi incertae sedis</taxon>
        <taxon>Mucoromycota</taxon>
        <taxon>Glomeromycotina</taxon>
        <taxon>Glomeromycetes</taxon>
        <taxon>Diversisporales</taxon>
        <taxon>Diversisporaceae</taxon>
        <taxon>Diversispora</taxon>
    </lineage>
</organism>
<comment type="catalytic activity">
    <reaction evidence="1">
        <text>Preferential release of a C-terminal arginine or lysine residue.</text>
        <dbReference type="EC" id="3.4.16.6"/>
    </reaction>
</comment>
<dbReference type="InterPro" id="IPR004114">
    <property type="entry name" value="THUMP_dom"/>
</dbReference>
<dbReference type="Gene3D" id="3.40.50.1820">
    <property type="entry name" value="alpha/beta hydrolase"/>
    <property type="match status" value="1"/>
</dbReference>
<feature type="compositionally biased region" description="Basic and acidic residues" evidence="16">
    <location>
        <begin position="713"/>
        <end position="722"/>
    </location>
</feature>
<evidence type="ECO:0000256" key="15">
    <source>
        <dbReference type="RuleBase" id="RU361156"/>
    </source>
</evidence>
<keyword evidence="8" id="KW-0732">Signal</keyword>
<evidence type="ECO:0000256" key="16">
    <source>
        <dbReference type="SAM" id="MobiDB-lite"/>
    </source>
</evidence>
<dbReference type="EC" id="3.4.16.-" evidence="15"/>
<keyword evidence="7" id="KW-0053">Apoptosis</keyword>
<comment type="similarity">
    <text evidence="3 15">Belongs to the peptidase S10 family.</text>
</comment>
<dbReference type="AlphaFoldDB" id="A0A9N9FEJ5"/>
<sequence>MSNSRKRSNSIIGDERNVKKHKDKQYYKKVSTLDSNISGVFVSCAKSKEAFCVRECYDLFNANNNNSELAQMRKSHTSHRFASIQTGTHCVVFIKTSSPVDPYAVIPNIRNNKNIERMKLITTIARLVGDDHIVNLDDPDLVIIVEIFKNICGMSVLSDYKRLKKYNIESIFEDKEQNEEPEEQNEQNEQGEQNEQSEQTADYFIENLPGLAKDANVKAHSGHITINETANANIFFWLIHNRHIADKSKFIIWLNGGPGCSSMDGLFLETGPWRINTDNETLRLIDGSWNEYANVLYVDQPIGTGFSYANSNSYLTNVTQVPVQFLLFLDEFFKIFPEFSKDDIYIAGESYAGTYIPYIAKAILDRNNNTTDNKLKYNLRGVAIGNGWIDPIAQYNAYYTFSVKHNLLTGNSKELAKQQLDTCMDALKEKLTIHQDLCELILETVLENSRQTNGSTTTCINQYDIRDHSDSYPSCGIAWPYELTSIAKYLRRTDVVSAIHANSQQIGWVECSSGVGRGFTGDTSPPAVNLLPGILEQIEVFGDQDLICNHMGTEDMISNLTWGGIKGFKNLTSTPWFVNYTQAGHIISERNLSYVLIYNSSHMVPYDVPVVSADMMYRFIGLANQNISKFPSSVGYQNDTTDKNHSSTSDDEIWDKYYNAGTATLIIVIFGVIGLGAFVFRGRFIKRRKHHHEQLKDLGSNEMDEIVIETPYRSDDIDHFGDSEDEDDVRPRKTQGKYTDDEERTILTSEER</sequence>
<name>A0A9N9FEJ5_9GLOM</name>
<keyword evidence="6 17" id="KW-0812">Transmembrane</keyword>
<evidence type="ECO:0000256" key="10">
    <source>
        <dbReference type="ARBA" id="ARBA00022989"/>
    </source>
</evidence>
<dbReference type="InterPro" id="IPR018202">
    <property type="entry name" value="Ser_caboxypep_ser_AS"/>
</dbReference>
<dbReference type="GO" id="GO:0006400">
    <property type="term" value="P:tRNA modification"/>
    <property type="evidence" value="ECO:0007669"/>
    <property type="project" value="InterPro"/>
</dbReference>
<dbReference type="EMBL" id="CAJVPK010000581">
    <property type="protein sequence ID" value="CAG8528581.1"/>
    <property type="molecule type" value="Genomic_DNA"/>
</dbReference>
<keyword evidence="4 15" id="KW-0121">Carboxypeptidase</keyword>
<keyword evidence="10 17" id="KW-1133">Transmembrane helix</keyword>
<protein>
    <recommendedName>
        <fullName evidence="15">Carboxypeptidase</fullName>
        <ecNumber evidence="15">3.4.16.-</ecNumber>
    </recommendedName>
</protein>
<evidence type="ECO:0000313" key="19">
    <source>
        <dbReference type="EMBL" id="CAG8528581.1"/>
    </source>
</evidence>
<dbReference type="FunFam" id="3.40.50.1820:FF:000121">
    <property type="entry name" value="Carboxypeptidase D"/>
    <property type="match status" value="1"/>
</dbReference>
<evidence type="ECO:0000256" key="9">
    <source>
        <dbReference type="ARBA" id="ARBA00022801"/>
    </source>
</evidence>
<dbReference type="Pfam" id="PF00450">
    <property type="entry name" value="Peptidase_S10"/>
    <property type="match status" value="1"/>
</dbReference>
<dbReference type="GO" id="GO:0006915">
    <property type="term" value="P:apoptotic process"/>
    <property type="evidence" value="ECO:0007669"/>
    <property type="project" value="UniProtKB-KW"/>
</dbReference>
<evidence type="ECO:0000313" key="20">
    <source>
        <dbReference type="Proteomes" id="UP000789706"/>
    </source>
</evidence>
<feature type="compositionally biased region" description="Low complexity" evidence="16">
    <location>
        <begin position="187"/>
        <end position="198"/>
    </location>
</feature>
<evidence type="ECO:0000256" key="14">
    <source>
        <dbReference type="ARBA" id="ARBA00037042"/>
    </source>
</evidence>
<dbReference type="GO" id="GO:0004185">
    <property type="term" value="F:serine-type carboxypeptidase activity"/>
    <property type="evidence" value="ECO:0007669"/>
    <property type="project" value="UniProtKB-UniRule"/>
</dbReference>
<keyword evidence="20" id="KW-1185">Reference proteome</keyword>
<accession>A0A9N9FEJ5</accession>
<evidence type="ECO:0000256" key="1">
    <source>
        <dbReference type="ARBA" id="ARBA00001003"/>
    </source>
</evidence>
<evidence type="ECO:0000256" key="3">
    <source>
        <dbReference type="ARBA" id="ARBA00009431"/>
    </source>
</evidence>
<comment type="function">
    <text evidence="14">Protease with a carboxypeptidase B-like function involved in the C-terminal processing of the lysine and arginine residues from protein precursors. Promotes cell fusion and is involved in the programmed cell death.</text>
</comment>
<dbReference type="InterPro" id="IPR040183">
    <property type="entry name" value="THUMPD1-like"/>
</dbReference>
<feature type="domain" description="THUMP" evidence="18">
    <location>
        <begin position="102"/>
        <end position="156"/>
    </location>
</feature>
<dbReference type="Gene3D" id="3.30.2300.10">
    <property type="entry name" value="THUMP superfamily"/>
    <property type="match status" value="1"/>
</dbReference>
<comment type="caution">
    <text evidence="19">The sequence shown here is derived from an EMBL/GenBank/DDBJ whole genome shotgun (WGS) entry which is preliminary data.</text>
</comment>
<reference evidence="19" key="1">
    <citation type="submission" date="2021-06" db="EMBL/GenBank/DDBJ databases">
        <authorList>
            <person name="Kallberg Y."/>
            <person name="Tangrot J."/>
            <person name="Rosling A."/>
        </authorList>
    </citation>
    <scope>NUCLEOTIDE SEQUENCE</scope>
    <source>
        <strain evidence="19">AZ414A</strain>
    </source>
</reference>
<evidence type="ECO:0000259" key="18">
    <source>
        <dbReference type="Pfam" id="PF02926"/>
    </source>
</evidence>
<dbReference type="PANTHER" id="PTHR11802:SF190">
    <property type="entry name" value="PHEROMONE-PROCESSING CARBOXYPEPTIDASE KEX1"/>
    <property type="match status" value="1"/>
</dbReference>
<dbReference type="GO" id="GO:0005802">
    <property type="term" value="C:trans-Golgi network"/>
    <property type="evidence" value="ECO:0007669"/>
    <property type="project" value="TreeGrafter"/>
</dbReference>
<feature type="region of interest" description="Disordered" evidence="16">
    <location>
        <begin position="173"/>
        <end position="198"/>
    </location>
</feature>
<dbReference type="PROSITE" id="PS00131">
    <property type="entry name" value="CARBOXYPEPT_SER_SER"/>
    <property type="match status" value="1"/>
</dbReference>
<gene>
    <name evidence="19" type="ORF">DEBURN_LOCUS6025</name>
</gene>
<keyword evidence="12 17" id="KW-0472">Membrane</keyword>
<dbReference type="InterPro" id="IPR029058">
    <property type="entry name" value="AB_hydrolase_fold"/>
</dbReference>
<dbReference type="Proteomes" id="UP000789706">
    <property type="component" value="Unassembled WGS sequence"/>
</dbReference>
<evidence type="ECO:0000256" key="6">
    <source>
        <dbReference type="ARBA" id="ARBA00022692"/>
    </source>
</evidence>
<dbReference type="Pfam" id="PF02926">
    <property type="entry name" value="THUMP"/>
    <property type="match status" value="1"/>
</dbReference>
<evidence type="ECO:0000256" key="8">
    <source>
        <dbReference type="ARBA" id="ARBA00022729"/>
    </source>
</evidence>
<dbReference type="GO" id="GO:0006508">
    <property type="term" value="P:proteolysis"/>
    <property type="evidence" value="ECO:0007669"/>
    <property type="project" value="UniProtKB-KW"/>
</dbReference>
<evidence type="ECO:0000256" key="12">
    <source>
        <dbReference type="ARBA" id="ARBA00023136"/>
    </source>
</evidence>
<keyword evidence="9 15" id="KW-0378">Hydrolase</keyword>
<feature type="transmembrane region" description="Helical" evidence="17">
    <location>
        <begin position="657"/>
        <end position="680"/>
    </location>
</feature>
<keyword evidence="11" id="KW-0333">Golgi apparatus</keyword>
<keyword evidence="5 15" id="KW-0645">Protease</keyword>
<evidence type="ECO:0000256" key="4">
    <source>
        <dbReference type="ARBA" id="ARBA00022645"/>
    </source>
</evidence>
<dbReference type="PANTHER" id="PTHR11802">
    <property type="entry name" value="SERINE PROTEASE FAMILY S10 SERINE CARBOXYPEPTIDASE"/>
    <property type="match status" value="1"/>
</dbReference>
<evidence type="ECO:0000256" key="5">
    <source>
        <dbReference type="ARBA" id="ARBA00022670"/>
    </source>
</evidence>
<evidence type="ECO:0000256" key="11">
    <source>
        <dbReference type="ARBA" id="ARBA00023034"/>
    </source>
</evidence>
<dbReference type="GO" id="GO:0003723">
    <property type="term" value="F:RNA binding"/>
    <property type="evidence" value="ECO:0007669"/>
    <property type="project" value="InterPro"/>
</dbReference>
<evidence type="ECO:0000256" key="7">
    <source>
        <dbReference type="ARBA" id="ARBA00022703"/>
    </source>
</evidence>
<evidence type="ECO:0000256" key="2">
    <source>
        <dbReference type="ARBA" id="ARBA00004393"/>
    </source>
</evidence>
<proteinExistence type="inferred from homology"/>
<keyword evidence="13" id="KW-0325">Glycoprotein</keyword>
<evidence type="ECO:0000256" key="13">
    <source>
        <dbReference type="ARBA" id="ARBA00023180"/>
    </source>
</evidence>
<feature type="compositionally biased region" description="Acidic residues" evidence="16">
    <location>
        <begin position="176"/>
        <end position="186"/>
    </location>
</feature>
<dbReference type="InterPro" id="IPR001563">
    <property type="entry name" value="Peptidase_S10"/>
</dbReference>
<dbReference type="OrthoDB" id="443318at2759"/>
<dbReference type="SUPFAM" id="SSF143437">
    <property type="entry name" value="THUMP domain-like"/>
    <property type="match status" value="1"/>
</dbReference>
<feature type="region of interest" description="Disordered" evidence="16">
    <location>
        <begin position="713"/>
        <end position="752"/>
    </location>
</feature>
<dbReference type="PRINTS" id="PR00724">
    <property type="entry name" value="CRBOXYPTASEC"/>
</dbReference>
<dbReference type="CDD" id="cd11717">
    <property type="entry name" value="THUMP_THUMPD1_like"/>
    <property type="match status" value="1"/>
</dbReference>
<evidence type="ECO:0000256" key="17">
    <source>
        <dbReference type="SAM" id="Phobius"/>
    </source>
</evidence>
<comment type="subcellular location">
    <subcellularLocation>
        <location evidence="2">Golgi apparatus</location>
        <location evidence="2">trans-Golgi network membrane</location>
        <topology evidence="2">Single-pass type I membrane protein</topology>
    </subcellularLocation>
</comment>